<accession>A0ABN1AEI4</accession>
<evidence type="ECO:0000313" key="2">
    <source>
        <dbReference type="Proteomes" id="UP001500713"/>
    </source>
</evidence>
<keyword evidence="2" id="KW-1185">Reference proteome</keyword>
<dbReference type="InterPro" id="IPR045617">
    <property type="entry name" value="DUF6445"/>
</dbReference>
<dbReference type="EMBL" id="BAAAEM010000002">
    <property type="protein sequence ID" value="GAA0474597.1"/>
    <property type="molecule type" value="Genomic_DNA"/>
</dbReference>
<organism evidence="1 2">
    <name type="scientific">Parasphingorhabdus litoris</name>
    <dbReference type="NCBI Taxonomy" id="394733"/>
    <lineage>
        <taxon>Bacteria</taxon>
        <taxon>Pseudomonadati</taxon>
        <taxon>Pseudomonadota</taxon>
        <taxon>Alphaproteobacteria</taxon>
        <taxon>Sphingomonadales</taxon>
        <taxon>Sphingomonadaceae</taxon>
        <taxon>Parasphingorhabdus</taxon>
    </lineage>
</organism>
<gene>
    <name evidence="1" type="ORF">GCM10009096_15170</name>
</gene>
<dbReference type="Proteomes" id="UP001500713">
    <property type="component" value="Unassembled WGS sequence"/>
</dbReference>
<dbReference type="Pfam" id="PF20043">
    <property type="entry name" value="DUF6445"/>
    <property type="match status" value="1"/>
</dbReference>
<evidence type="ECO:0008006" key="3">
    <source>
        <dbReference type="Google" id="ProtNLM"/>
    </source>
</evidence>
<sequence>MLPSLLIIDDFLSDPLAARKAALALDYDPNNKHGNYPGHISTQPLEIQGLDERVSATIGAPVTAAAGTSHGHCRVTLKGDKGRSGVHIDPAFYSGILYLSLPENCKGGTEFFRHKRTGLERVPNDPLAITKAGYSDINALIEDVVNRDTLHKAKWERTMLIPMRFNRLILFSPWLFHNSGAAFGTSPETGRLVHLMFFANAKR</sequence>
<comment type="caution">
    <text evidence="1">The sequence shown here is derived from an EMBL/GenBank/DDBJ whole genome shotgun (WGS) entry which is preliminary data.</text>
</comment>
<name>A0ABN1AEI4_9SPHN</name>
<protein>
    <recommendedName>
        <fullName evidence="3">Phytanoyl-CoA dioxygenase family protein</fullName>
    </recommendedName>
</protein>
<evidence type="ECO:0000313" key="1">
    <source>
        <dbReference type="EMBL" id="GAA0474597.1"/>
    </source>
</evidence>
<reference evidence="1 2" key="1">
    <citation type="journal article" date="2019" name="Int. J. Syst. Evol. Microbiol.">
        <title>The Global Catalogue of Microorganisms (GCM) 10K type strain sequencing project: providing services to taxonomists for standard genome sequencing and annotation.</title>
        <authorList>
            <consortium name="The Broad Institute Genomics Platform"/>
            <consortium name="The Broad Institute Genome Sequencing Center for Infectious Disease"/>
            <person name="Wu L."/>
            <person name="Ma J."/>
        </authorList>
    </citation>
    <scope>NUCLEOTIDE SEQUENCE [LARGE SCALE GENOMIC DNA]</scope>
    <source>
        <strain evidence="1 2">JCM 14162</strain>
    </source>
</reference>
<proteinExistence type="predicted"/>